<organism evidence="3 4">
    <name type="scientific">Folsomia candida</name>
    <name type="common">Springtail</name>
    <dbReference type="NCBI Taxonomy" id="158441"/>
    <lineage>
        <taxon>Eukaryota</taxon>
        <taxon>Metazoa</taxon>
        <taxon>Ecdysozoa</taxon>
        <taxon>Arthropoda</taxon>
        <taxon>Hexapoda</taxon>
        <taxon>Collembola</taxon>
        <taxon>Entomobryomorpha</taxon>
        <taxon>Isotomoidea</taxon>
        <taxon>Isotomidae</taxon>
        <taxon>Proisotominae</taxon>
        <taxon>Folsomia</taxon>
    </lineage>
</organism>
<protein>
    <submittedName>
        <fullName evidence="3">Platelet-activating factor acetylhydrolase IB subunit gamma</fullName>
    </submittedName>
</protein>
<dbReference type="GO" id="GO:0016787">
    <property type="term" value="F:hydrolase activity"/>
    <property type="evidence" value="ECO:0007669"/>
    <property type="project" value="UniProtKB-KW"/>
</dbReference>
<dbReference type="PANTHER" id="PTHR11852:SF0">
    <property type="entry name" value="PLATELET-ACTIVATING FACTOR ACETYLHYDROLASE IB SUBUNIT BETA HOMOLOG"/>
    <property type="match status" value="1"/>
</dbReference>
<keyword evidence="4" id="KW-1185">Reference proteome</keyword>
<comment type="similarity">
    <text evidence="1">Belongs to the 'GDSL' lipolytic enzyme family. Platelet-activating factor acetylhydrolase IB beta/gamma subunits subfamily.</text>
</comment>
<dbReference type="Pfam" id="PF13472">
    <property type="entry name" value="Lipase_GDSL_2"/>
    <property type="match status" value="1"/>
</dbReference>
<gene>
    <name evidence="3" type="ORF">Fcan01_10025</name>
</gene>
<dbReference type="AlphaFoldDB" id="A0A226EGB8"/>
<dbReference type="PANTHER" id="PTHR11852">
    <property type="entry name" value="PLATELET-ACTIVATING FACTOR ACETYLHYDROLASE"/>
    <property type="match status" value="1"/>
</dbReference>
<dbReference type="Gene3D" id="3.40.50.1110">
    <property type="entry name" value="SGNH hydrolase"/>
    <property type="match status" value="1"/>
</dbReference>
<reference evidence="3 4" key="1">
    <citation type="submission" date="2015-12" db="EMBL/GenBank/DDBJ databases">
        <title>The genome of Folsomia candida.</title>
        <authorList>
            <person name="Faddeeva A."/>
            <person name="Derks M.F."/>
            <person name="Anvar Y."/>
            <person name="Smit S."/>
            <person name="Van Straalen N."/>
            <person name="Roelofs D."/>
        </authorList>
    </citation>
    <scope>NUCLEOTIDE SEQUENCE [LARGE SCALE GENOMIC DNA]</scope>
    <source>
        <strain evidence="3 4">VU population</strain>
        <tissue evidence="3">Whole body</tissue>
    </source>
</reference>
<feature type="domain" description="SGNH hydrolase-type esterase" evidence="2">
    <location>
        <begin position="64"/>
        <end position="225"/>
    </location>
</feature>
<proteinExistence type="inferred from homology"/>
<dbReference type="InterPro" id="IPR036514">
    <property type="entry name" value="SGNH_hydro_sf"/>
</dbReference>
<name>A0A226EGB8_FOLCA</name>
<dbReference type="OrthoDB" id="505607at2759"/>
<dbReference type="EMBL" id="LNIX01000004">
    <property type="protein sequence ID" value="OXA56114.1"/>
    <property type="molecule type" value="Genomic_DNA"/>
</dbReference>
<dbReference type="InterPro" id="IPR013830">
    <property type="entry name" value="SGNH_hydro"/>
</dbReference>
<accession>A0A226EGB8</accession>
<evidence type="ECO:0000256" key="1">
    <source>
        <dbReference type="ARBA" id="ARBA00038184"/>
    </source>
</evidence>
<dbReference type="Proteomes" id="UP000198287">
    <property type="component" value="Unassembled WGS sequence"/>
</dbReference>
<evidence type="ECO:0000259" key="2">
    <source>
        <dbReference type="Pfam" id="PF13472"/>
    </source>
</evidence>
<keyword evidence="3" id="KW-0378">Hydrolase</keyword>
<evidence type="ECO:0000313" key="4">
    <source>
        <dbReference type="Proteomes" id="UP000198287"/>
    </source>
</evidence>
<evidence type="ECO:0000313" key="3">
    <source>
        <dbReference type="EMBL" id="OXA56114.1"/>
    </source>
</evidence>
<comment type="caution">
    <text evidence="3">The sequence shown here is derived from an EMBL/GenBank/DDBJ whole genome shotgun (WGS) entry which is preliminary data.</text>
</comment>
<sequence>MKMRGIAACLVAYFGILGMLTMAQKPWEPTPRPDSWWVDRHNQFVRQSQQNASNIEIVFVGSSSIEQWSSTGQALWNSKYAPLGSINYGIGGDRIENCLWRVMNGELEGLDPKMVVLYCGSNNIGNPNNTEIMMGITATIDEIHRRLPNTTVLYMSLNPRGDIQPVPTMLNRTLTINQELTLVHDGKNKTIVFDMFDSLIISMEQINTFYFQPDNLHLNLQGYQLWDRLWNNTFFGGLN</sequence>
<dbReference type="SUPFAM" id="SSF52266">
    <property type="entry name" value="SGNH hydrolase"/>
    <property type="match status" value="1"/>
</dbReference>